<dbReference type="Gene3D" id="1.10.4080.10">
    <property type="entry name" value="ADP-ribosylation/Crystallin J1"/>
    <property type="match status" value="1"/>
</dbReference>
<dbReference type="SUPFAM" id="SSF101478">
    <property type="entry name" value="ADP-ribosylglycohydrolase"/>
    <property type="match status" value="1"/>
</dbReference>
<dbReference type="PANTHER" id="PTHR16222:SF12">
    <property type="entry name" value="ADP-RIBOSYLGLYCOHYDROLASE-RELATED"/>
    <property type="match status" value="1"/>
</dbReference>
<dbReference type="Pfam" id="PF03747">
    <property type="entry name" value="ADP_ribosyl_GH"/>
    <property type="match status" value="1"/>
</dbReference>
<dbReference type="InterPro" id="IPR005502">
    <property type="entry name" value="Ribosyl_crysJ1"/>
</dbReference>
<sequence length="262" mass="28452">MLGAIAGDIIGSVYEFDAHKTKDFPLFTDQSTFTDDTILTVAVADVVLHGGGYGDAFKRFYRFYPNPCGGYGARFQRWAAAAQGEPYNSWGNGAAMRVSPVAYAHQTLEAVLQAAKQTAIVTHNHPEGVKGAQATAAAIFLARQGQSKPAIRQYVEHQFGYDLSRTLNQIRPGYTFNESCQQTVPEAITAFLESTSFTDAIRNAVSLGGDADTLTCITGSIAEAFYGEVPEAISDRVWSILDERLKTLIVQFKAAHMPLLNA</sequence>
<name>A0ABS5Y5J8_9CYAN</name>
<reference evidence="1 2" key="1">
    <citation type="journal article" date="2021" name="Mar. Drugs">
        <title>Genome Reduction and Secondary Metabolism of the Marine Sponge-Associated Cyanobacterium Leptothoe.</title>
        <authorList>
            <person name="Konstantinou D."/>
            <person name="Popin R.V."/>
            <person name="Fewer D.P."/>
            <person name="Sivonen K."/>
            <person name="Gkelis S."/>
        </authorList>
    </citation>
    <scope>NUCLEOTIDE SEQUENCE [LARGE SCALE GENOMIC DNA]</scope>
    <source>
        <strain evidence="1 2">TAU-MAC 1615</strain>
    </source>
</reference>
<dbReference type="RefSeq" id="WP_215619006.1">
    <property type="nucleotide sequence ID" value="NZ_JADOER010000011.1"/>
</dbReference>
<proteinExistence type="predicted"/>
<protein>
    <submittedName>
        <fullName evidence="1">ADP-ribosylglycohydrolase family protein</fullName>
    </submittedName>
</protein>
<gene>
    <name evidence="1" type="ORF">IXB28_12960</name>
</gene>
<dbReference type="PANTHER" id="PTHR16222">
    <property type="entry name" value="ADP-RIBOSYLGLYCOHYDROLASE"/>
    <property type="match status" value="1"/>
</dbReference>
<accession>A0ABS5Y5J8</accession>
<organism evidence="1 2">
    <name type="scientific">Leptothoe kymatousa TAU-MAC 1615</name>
    <dbReference type="NCBI Taxonomy" id="2364775"/>
    <lineage>
        <taxon>Bacteria</taxon>
        <taxon>Bacillati</taxon>
        <taxon>Cyanobacteriota</taxon>
        <taxon>Cyanophyceae</taxon>
        <taxon>Nodosilineales</taxon>
        <taxon>Cymatolegaceae</taxon>
        <taxon>Leptothoe</taxon>
        <taxon>Leptothoe kymatousa</taxon>
    </lineage>
</organism>
<comment type="caution">
    <text evidence="1">The sequence shown here is derived from an EMBL/GenBank/DDBJ whole genome shotgun (WGS) entry which is preliminary data.</text>
</comment>
<dbReference type="InterPro" id="IPR050792">
    <property type="entry name" value="ADP-ribosylglycohydrolase"/>
</dbReference>
<evidence type="ECO:0000313" key="1">
    <source>
        <dbReference type="EMBL" id="MBT9313122.1"/>
    </source>
</evidence>
<dbReference type="Proteomes" id="UP001196661">
    <property type="component" value="Unassembled WGS sequence"/>
</dbReference>
<evidence type="ECO:0000313" key="2">
    <source>
        <dbReference type="Proteomes" id="UP001196661"/>
    </source>
</evidence>
<keyword evidence="2" id="KW-1185">Reference proteome</keyword>
<dbReference type="EMBL" id="JADOER010000011">
    <property type="protein sequence ID" value="MBT9313122.1"/>
    <property type="molecule type" value="Genomic_DNA"/>
</dbReference>
<dbReference type="InterPro" id="IPR036705">
    <property type="entry name" value="Ribosyl_crysJ1_sf"/>
</dbReference>